<gene>
    <name evidence="1" type="ORF">GcM3_01560</name>
</gene>
<sequence length="108" mass="12527">MQSPSVSSRKMWLISIPRLVTNLFMGLRYSQRNSITWHSIHYARYSAYFQNIFGLTSTEMREKTQTFGTPNSNQKYYELQNCLATSNFSTILMNVHAQHLKGPLLSDT</sequence>
<accession>A0A420HL95</accession>
<dbReference type="Proteomes" id="UP000283383">
    <property type="component" value="Unassembled WGS sequence"/>
</dbReference>
<protein>
    <submittedName>
        <fullName evidence="1">Uncharacterized protein</fullName>
    </submittedName>
</protein>
<keyword evidence="2" id="KW-1185">Reference proteome</keyword>
<evidence type="ECO:0000313" key="1">
    <source>
        <dbReference type="EMBL" id="RKF58169.1"/>
    </source>
</evidence>
<dbReference type="AlphaFoldDB" id="A0A420HL95"/>
<organism evidence="1 2">
    <name type="scientific">Golovinomyces cichoracearum</name>
    <dbReference type="NCBI Taxonomy" id="62708"/>
    <lineage>
        <taxon>Eukaryota</taxon>
        <taxon>Fungi</taxon>
        <taxon>Dikarya</taxon>
        <taxon>Ascomycota</taxon>
        <taxon>Pezizomycotina</taxon>
        <taxon>Leotiomycetes</taxon>
        <taxon>Erysiphales</taxon>
        <taxon>Erysiphaceae</taxon>
        <taxon>Golovinomyces</taxon>
    </lineage>
</organism>
<proteinExistence type="predicted"/>
<reference evidence="1 2" key="1">
    <citation type="journal article" date="2018" name="BMC Genomics">
        <title>Comparative genome analyses reveal sequence features reflecting distinct modes of host-adaptation between dicot and monocot powdery mildew.</title>
        <authorList>
            <person name="Wu Y."/>
            <person name="Ma X."/>
            <person name="Pan Z."/>
            <person name="Kale S.D."/>
            <person name="Song Y."/>
            <person name="King H."/>
            <person name="Zhang Q."/>
            <person name="Presley C."/>
            <person name="Deng X."/>
            <person name="Wei C.I."/>
            <person name="Xiao S."/>
        </authorList>
    </citation>
    <scope>NUCLEOTIDE SEQUENCE [LARGE SCALE GENOMIC DNA]</scope>
    <source>
        <strain evidence="1">UMSG3</strain>
    </source>
</reference>
<name>A0A420HL95_9PEZI</name>
<dbReference type="EMBL" id="MCBQ01018378">
    <property type="protein sequence ID" value="RKF58169.1"/>
    <property type="molecule type" value="Genomic_DNA"/>
</dbReference>
<evidence type="ECO:0000313" key="2">
    <source>
        <dbReference type="Proteomes" id="UP000283383"/>
    </source>
</evidence>
<comment type="caution">
    <text evidence="1">The sequence shown here is derived from an EMBL/GenBank/DDBJ whole genome shotgun (WGS) entry which is preliminary data.</text>
</comment>